<sequence>MLARTGTLYRMVAEKVFTQLRRGTLEYCVLALLQGEPRYGFELVKALGEVDGLVTTEGTIYPLLARLRREGLVETSWRESESGPPRRYYTSTAEGSQALAAFTADWQRFCASVDKLLQSGR</sequence>
<comment type="caution">
    <text evidence="2">The sequence shown here is derived from an EMBL/GenBank/DDBJ whole genome shotgun (WGS) entry which is preliminary data.</text>
</comment>
<name>A0ABN2DQ53_9ACTN</name>
<dbReference type="SUPFAM" id="SSF46785">
    <property type="entry name" value="Winged helix' DNA-binding domain"/>
    <property type="match status" value="1"/>
</dbReference>
<feature type="domain" description="Transcription regulator PadR N-terminal" evidence="1">
    <location>
        <begin position="29"/>
        <end position="100"/>
    </location>
</feature>
<proteinExistence type="predicted"/>
<dbReference type="EMBL" id="BAAAPH010000014">
    <property type="protein sequence ID" value="GAA1583075.1"/>
    <property type="molecule type" value="Genomic_DNA"/>
</dbReference>
<dbReference type="Gene3D" id="1.10.10.10">
    <property type="entry name" value="Winged helix-like DNA-binding domain superfamily/Winged helix DNA-binding domain"/>
    <property type="match status" value="1"/>
</dbReference>
<accession>A0ABN2DQ53</accession>
<dbReference type="Proteomes" id="UP001501705">
    <property type="component" value="Unassembled WGS sequence"/>
</dbReference>
<reference evidence="3" key="1">
    <citation type="journal article" date="2019" name="Int. J. Syst. Evol. Microbiol.">
        <title>The Global Catalogue of Microorganisms (GCM) 10K type strain sequencing project: providing services to taxonomists for standard genome sequencing and annotation.</title>
        <authorList>
            <consortium name="The Broad Institute Genomics Platform"/>
            <consortium name="The Broad Institute Genome Sequencing Center for Infectious Disease"/>
            <person name="Wu L."/>
            <person name="Ma J."/>
        </authorList>
    </citation>
    <scope>NUCLEOTIDE SEQUENCE [LARGE SCALE GENOMIC DNA]</scope>
    <source>
        <strain evidence="3">JCM 15572</strain>
    </source>
</reference>
<organism evidence="2 3">
    <name type="scientific">Kribbella hippodromi</name>
    <dbReference type="NCBI Taxonomy" id="434347"/>
    <lineage>
        <taxon>Bacteria</taxon>
        <taxon>Bacillati</taxon>
        <taxon>Actinomycetota</taxon>
        <taxon>Actinomycetes</taxon>
        <taxon>Propionibacteriales</taxon>
        <taxon>Kribbellaceae</taxon>
        <taxon>Kribbella</taxon>
    </lineage>
</organism>
<dbReference type="PANTHER" id="PTHR33169:SF14">
    <property type="entry name" value="TRANSCRIPTIONAL REGULATOR RV3488"/>
    <property type="match status" value="1"/>
</dbReference>
<protein>
    <submittedName>
        <fullName evidence="2">PadR family transcriptional regulator</fullName>
    </submittedName>
</protein>
<evidence type="ECO:0000313" key="2">
    <source>
        <dbReference type="EMBL" id="GAA1583075.1"/>
    </source>
</evidence>
<evidence type="ECO:0000313" key="3">
    <source>
        <dbReference type="Proteomes" id="UP001501705"/>
    </source>
</evidence>
<evidence type="ECO:0000259" key="1">
    <source>
        <dbReference type="Pfam" id="PF03551"/>
    </source>
</evidence>
<dbReference type="InterPro" id="IPR036390">
    <property type="entry name" value="WH_DNA-bd_sf"/>
</dbReference>
<dbReference type="InterPro" id="IPR052509">
    <property type="entry name" value="Metal_resp_DNA-bind_regulator"/>
</dbReference>
<dbReference type="Pfam" id="PF03551">
    <property type="entry name" value="PadR"/>
    <property type="match status" value="1"/>
</dbReference>
<gene>
    <name evidence="2" type="ORF">GCM10009804_44450</name>
</gene>
<dbReference type="InterPro" id="IPR005149">
    <property type="entry name" value="Tscrpt_reg_PadR_N"/>
</dbReference>
<keyword evidence="3" id="KW-1185">Reference proteome</keyword>
<dbReference type="InterPro" id="IPR036388">
    <property type="entry name" value="WH-like_DNA-bd_sf"/>
</dbReference>
<dbReference type="PANTHER" id="PTHR33169">
    <property type="entry name" value="PADR-FAMILY TRANSCRIPTIONAL REGULATOR"/>
    <property type="match status" value="1"/>
</dbReference>